<dbReference type="RefSeq" id="WP_231816630.1">
    <property type="nucleotide sequence ID" value="NZ_JAJOZR010000017.1"/>
</dbReference>
<evidence type="ECO:0000259" key="1">
    <source>
        <dbReference type="Pfam" id="PF01850"/>
    </source>
</evidence>
<evidence type="ECO:0000313" key="3">
    <source>
        <dbReference type="Proteomes" id="UP001139089"/>
    </source>
</evidence>
<comment type="caution">
    <text evidence="2">The sequence shown here is derived from an EMBL/GenBank/DDBJ whole genome shotgun (WGS) entry which is preliminary data.</text>
</comment>
<organism evidence="2 3">
    <name type="scientific">Rhizobium quercicola</name>
    <dbReference type="NCBI Taxonomy" id="2901226"/>
    <lineage>
        <taxon>Bacteria</taxon>
        <taxon>Pseudomonadati</taxon>
        <taxon>Pseudomonadota</taxon>
        <taxon>Alphaproteobacteria</taxon>
        <taxon>Hyphomicrobiales</taxon>
        <taxon>Rhizobiaceae</taxon>
        <taxon>Rhizobium/Agrobacterium group</taxon>
        <taxon>Rhizobium</taxon>
    </lineage>
</organism>
<evidence type="ECO:0000313" key="2">
    <source>
        <dbReference type="EMBL" id="MCD7111553.1"/>
    </source>
</evidence>
<dbReference type="SUPFAM" id="SSF88723">
    <property type="entry name" value="PIN domain-like"/>
    <property type="match status" value="1"/>
</dbReference>
<dbReference type="Proteomes" id="UP001139089">
    <property type="component" value="Unassembled WGS sequence"/>
</dbReference>
<dbReference type="EMBL" id="JAJOZR010000017">
    <property type="protein sequence ID" value="MCD7111553.1"/>
    <property type="molecule type" value="Genomic_DNA"/>
</dbReference>
<keyword evidence="3" id="KW-1185">Reference proteome</keyword>
<dbReference type="InterPro" id="IPR029060">
    <property type="entry name" value="PIN-like_dom_sf"/>
</dbReference>
<dbReference type="PANTHER" id="PTHR39664">
    <property type="match status" value="1"/>
</dbReference>
<proteinExistence type="predicted"/>
<feature type="domain" description="PIN" evidence="1">
    <location>
        <begin position="5"/>
        <end position="115"/>
    </location>
</feature>
<dbReference type="CDD" id="cd18683">
    <property type="entry name" value="PIN_VapC-like"/>
    <property type="match status" value="1"/>
</dbReference>
<accession>A0A9X1T972</accession>
<dbReference type="PANTHER" id="PTHR39664:SF2">
    <property type="entry name" value="NUCLEIC ACID-BINDING PROTEIN, CONTAINING PIN DOMAIN-RELATED"/>
    <property type="match status" value="1"/>
</dbReference>
<name>A0A9X1T972_9HYPH</name>
<sequence length="134" mass="14917">MKSTIDTNILVRMLTRDHPQETPVAEAFFRQNEVVITNQTLCEMCWVLRRVYRFTTVELQQAITALRDAQTVTVDRDAVSLGLSFLEAGGDFPDAIILYEGAKMGAGSYATFDRKAVARAEQHGLPARLLVARG</sequence>
<gene>
    <name evidence="2" type="ORF">LRX75_21175</name>
</gene>
<dbReference type="InterPro" id="IPR002716">
    <property type="entry name" value="PIN_dom"/>
</dbReference>
<protein>
    <submittedName>
        <fullName evidence="2">Type II toxin-antitoxin system VapC family toxin</fullName>
    </submittedName>
</protein>
<dbReference type="AlphaFoldDB" id="A0A9X1T972"/>
<dbReference type="Gene3D" id="3.40.50.1010">
    <property type="entry name" value="5'-nuclease"/>
    <property type="match status" value="1"/>
</dbReference>
<dbReference type="Pfam" id="PF01850">
    <property type="entry name" value="PIN"/>
    <property type="match status" value="1"/>
</dbReference>
<reference evidence="2" key="1">
    <citation type="submission" date="2021-12" db="EMBL/GenBank/DDBJ databases">
        <authorList>
            <person name="Li Y."/>
        </authorList>
    </citation>
    <scope>NUCLEOTIDE SEQUENCE</scope>
    <source>
        <strain evidence="2">DKSPLA3</strain>
    </source>
</reference>